<keyword evidence="1" id="KW-0472">Membrane</keyword>
<gene>
    <name evidence="2" type="ORF">LZ495_29885</name>
</gene>
<evidence type="ECO:0000313" key="2">
    <source>
        <dbReference type="EMBL" id="MCF2531406.1"/>
    </source>
</evidence>
<proteinExistence type="predicted"/>
<dbReference type="EMBL" id="JAKFHA010000023">
    <property type="protein sequence ID" value="MCF2531406.1"/>
    <property type="molecule type" value="Genomic_DNA"/>
</dbReference>
<keyword evidence="1" id="KW-0812">Transmembrane</keyword>
<evidence type="ECO:0000313" key="3">
    <source>
        <dbReference type="Proteomes" id="UP001165378"/>
    </source>
</evidence>
<organism evidence="2 3">
    <name type="scientific">Yinghuangia soli</name>
    <dbReference type="NCBI Taxonomy" id="2908204"/>
    <lineage>
        <taxon>Bacteria</taxon>
        <taxon>Bacillati</taxon>
        <taxon>Actinomycetota</taxon>
        <taxon>Actinomycetes</taxon>
        <taxon>Kitasatosporales</taxon>
        <taxon>Streptomycetaceae</taxon>
        <taxon>Yinghuangia</taxon>
    </lineage>
</organism>
<protein>
    <recommendedName>
        <fullName evidence="4">GH18 domain-containing protein</fullName>
    </recommendedName>
</protein>
<dbReference type="SUPFAM" id="SSF51445">
    <property type="entry name" value="(Trans)glycosidases"/>
    <property type="match status" value="1"/>
</dbReference>
<accession>A0AA41U356</accession>
<evidence type="ECO:0000256" key="1">
    <source>
        <dbReference type="SAM" id="Phobius"/>
    </source>
</evidence>
<dbReference type="RefSeq" id="WP_235056066.1">
    <property type="nucleotide sequence ID" value="NZ_JAKFHA010000023.1"/>
</dbReference>
<keyword evidence="1" id="KW-1133">Transmembrane helix</keyword>
<sequence>MTERPPHPTRIRRILRVAFAVVASFAVAVLIVVIGVLTTLRLQYTGSPGEADRSRGRDALWLGHAWLDGRKGPADLAALGDRLRTTGVHDVYVHAGPLENDGSLDPARYPQAPWFLAGMRTALPGVRVQAWLGNVVGPADPARPDRLDLSRGPNRDRVVASAAQALDAGFDGVHFDLEPMGDGNTDYLDILGRARDAAHARGAVLSVAAHQIEPAGNLVDLARLGGADRTKWWTPGYFTAIASRVDQIAVMAYDTWMPTRGLFGGYVTRQTELALEHTPERTDLLIGLPFYHDDTIGHHENAERAGTAARAVRIGLDAAGSDRRNFGVALYVDFAATEEDWAAYHREWMRQP</sequence>
<feature type="transmembrane region" description="Helical" evidence="1">
    <location>
        <begin position="14"/>
        <end position="37"/>
    </location>
</feature>
<dbReference type="AlphaFoldDB" id="A0AA41U356"/>
<evidence type="ECO:0008006" key="4">
    <source>
        <dbReference type="Google" id="ProtNLM"/>
    </source>
</evidence>
<reference evidence="2" key="1">
    <citation type="submission" date="2022-01" db="EMBL/GenBank/DDBJ databases">
        <title>Genome-Based Taxonomic Classification of the Phylum Actinobacteria.</title>
        <authorList>
            <person name="Gao Y."/>
        </authorList>
    </citation>
    <scope>NUCLEOTIDE SEQUENCE</scope>
    <source>
        <strain evidence="2">KLBMP 8922</strain>
    </source>
</reference>
<dbReference type="Gene3D" id="3.20.20.80">
    <property type="entry name" value="Glycosidases"/>
    <property type="match status" value="1"/>
</dbReference>
<dbReference type="InterPro" id="IPR017853">
    <property type="entry name" value="GH"/>
</dbReference>
<dbReference type="Proteomes" id="UP001165378">
    <property type="component" value="Unassembled WGS sequence"/>
</dbReference>
<keyword evidence="3" id="KW-1185">Reference proteome</keyword>
<name>A0AA41U356_9ACTN</name>
<comment type="caution">
    <text evidence="2">The sequence shown here is derived from an EMBL/GenBank/DDBJ whole genome shotgun (WGS) entry which is preliminary data.</text>
</comment>